<dbReference type="Pfam" id="PF04082">
    <property type="entry name" value="Fungal_trans"/>
    <property type="match status" value="1"/>
</dbReference>
<feature type="region of interest" description="Disordered" evidence="4">
    <location>
        <begin position="228"/>
        <end position="247"/>
    </location>
</feature>
<evidence type="ECO:0000256" key="2">
    <source>
        <dbReference type="ARBA" id="ARBA00022723"/>
    </source>
</evidence>
<dbReference type="PROSITE" id="PS50048">
    <property type="entry name" value="ZN2_CY6_FUNGAL_2"/>
    <property type="match status" value="1"/>
</dbReference>
<evidence type="ECO:0000313" key="6">
    <source>
        <dbReference type="EMBL" id="KAJ8103394.1"/>
    </source>
</evidence>
<dbReference type="Gene3D" id="4.10.240.10">
    <property type="entry name" value="Zn(2)-C6 fungal-type DNA-binding domain"/>
    <property type="match status" value="1"/>
</dbReference>
<dbReference type="Pfam" id="PF00172">
    <property type="entry name" value="Zn_clus"/>
    <property type="match status" value="1"/>
</dbReference>
<dbReference type="RefSeq" id="XP_056046844.1">
    <property type="nucleotide sequence ID" value="XM_056189548.1"/>
</dbReference>
<name>A0AAD7QXU2_9ASCO</name>
<evidence type="ECO:0000259" key="5">
    <source>
        <dbReference type="PROSITE" id="PS50048"/>
    </source>
</evidence>
<feature type="region of interest" description="Disordered" evidence="4">
    <location>
        <begin position="1"/>
        <end position="50"/>
    </location>
</feature>
<dbReference type="AlphaFoldDB" id="A0AAD7QXU2"/>
<protein>
    <submittedName>
        <fullName evidence="6">Fungal-specific transcription factor domain-containing protein</fullName>
    </submittedName>
</protein>
<keyword evidence="3" id="KW-0539">Nucleus</keyword>
<dbReference type="SMART" id="SM00906">
    <property type="entry name" value="Fungal_trans"/>
    <property type="match status" value="1"/>
</dbReference>
<dbReference type="GO" id="GO:0000981">
    <property type="term" value="F:DNA-binding transcription factor activity, RNA polymerase II-specific"/>
    <property type="evidence" value="ECO:0007669"/>
    <property type="project" value="InterPro"/>
</dbReference>
<reference evidence="6" key="1">
    <citation type="submission" date="2023-03" db="EMBL/GenBank/DDBJ databases">
        <title>Near-Complete genome sequence of Lipomyces tetrasporous NRRL Y-64009, an oleaginous yeast capable of growing on lignocellulosic hydrolysates.</title>
        <authorList>
            <consortium name="Lawrence Berkeley National Laboratory"/>
            <person name="Jagtap S.S."/>
            <person name="Liu J.-J."/>
            <person name="Walukiewicz H.E."/>
            <person name="Pangilinan J."/>
            <person name="Lipzen A."/>
            <person name="Ahrendt S."/>
            <person name="Koriabine M."/>
            <person name="Cobaugh K."/>
            <person name="Salamov A."/>
            <person name="Yoshinaga Y."/>
            <person name="Ng V."/>
            <person name="Daum C."/>
            <person name="Grigoriev I.V."/>
            <person name="Slininger P.J."/>
            <person name="Dien B.S."/>
            <person name="Jin Y.-S."/>
            <person name="Rao C.V."/>
        </authorList>
    </citation>
    <scope>NUCLEOTIDE SEQUENCE</scope>
    <source>
        <strain evidence="6">NRRL Y-64009</strain>
    </source>
</reference>
<dbReference type="PANTHER" id="PTHR31001">
    <property type="entry name" value="UNCHARACTERIZED TRANSCRIPTIONAL REGULATORY PROTEIN"/>
    <property type="match status" value="1"/>
</dbReference>
<evidence type="ECO:0000256" key="4">
    <source>
        <dbReference type="SAM" id="MobiDB-lite"/>
    </source>
</evidence>
<evidence type="ECO:0000256" key="1">
    <source>
        <dbReference type="ARBA" id="ARBA00004123"/>
    </source>
</evidence>
<dbReference type="GO" id="GO:0008270">
    <property type="term" value="F:zinc ion binding"/>
    <property type="evidence" value="ECO:0007669"/>
    <property type="project" value="InterPro"/>
</dbReference>
<gene>
    <name evidence="6" type="ORF">POJ06DRAFT_272132</name>
</gene>
<dbReference type="GO" id="GO:0003677">
    <property type="term" value="F:DNA binding"/>
    <property type="evidence" value="ECO:0007669"/>
    <property type="project" value="InterPro"/>
</dbReference>
<comment type="caution">
    <text evidence="6">The sequence shown here is derived from an EMBL/GenBank/DDBJ whole genome shotgun (WGS) entry which is preliminary data.</text>
</comment>
<feature type="domain" description="Zn(2)-C6 fungal-type" evidence="5">
    <location>
        <begin position="53"/>
        <end position="82"/>
    </location>
</feature>
<dbReference type="InterPro" id="IPR050613">
    <property type="entry name" value="Sec_Metabolite_Reg"/>
</dbReference>
<organism evidence="6 7">
    <name type="scientific">Lipomyces tetrasporus</name>
    <dbReference type="NCBI Taxonomy" id="54092"/>
    <lineage>
        <taxon>Eukaryota</taxon>
        <taxon>Fungi</taxon>
        <taxon>Dikarya</taxon>
        <taxon>Ascomycota</taxon>
        <taxon>Saccharomycotina</taxon>
        <taxon>Lipomycetes</taxon>
        <taxon>Lipomycetales</taxon>
        <taxon>Lipomycetaceae</taxon>
        <taxon>Lipomyces</taxon>
    </lineage>
</organism>
<dbReference type="InterPro" id="IPR036864">
    <property type="entry name" value="Zn2-C6_fun-type_DNA-bd_sf"/>
</dbReference>
<keyword evidence="7" id="KW-1185">Reference proteome</keyword>
<dbReference type="PROSITE" id="PS00463">
    <property type="entry name" value="ZN2_CY6_FUNGAL_1"/>
    <property type="match status" value="1"/>
</dbReference>
<keyword evidence="2" id="KW-0479">Metal-binding</keyword>
<evidence type="ECO:0000313" key="7">
    <source>
        <dbReference type="Proteomes" id="UP001217417"/>
    </source>
</evidence>
<feature type="compositionally biased region" description="Low complexity" evidence="4">
    <location>
        <begin position="143"/>
        <end position="161"/>
    </location>
</feature>
<dbReference type="SMART" id="SM00066">
    <property type="entry name" value="GAL4"/>
    <property type="match status" value="1"/>
</dbReference>
<dbReference type="GO" id="GO:0005634">
    <property type="term" value="C:nucleus"/>
    <property type="evidence" value="ECO:0007669"/>
    <property type="project" value="UniProtKB-SubCell"/>
</dbReference>
<dbReference type="Proteomes" id="UP001217417">
    <property type="component" value="Unassembled WGS sequence"/>
</dbReference>
<evidence type="ECO:0000256" key="3">
    <source>
        <dbReference type="ARBA" id="ARBA00023242"/>
    </source>
</evidence>
<feature type="compositionally biased region" description="Low complexity" evidence="4">
    <location>
        <begin position="8"/>
        <end position="49"/>
    </location>
</feature>
<dbReference type="InterPro" id="IPR007219">
    <property type="entry name" value="XnlR_reg_dom"/>
</dbReference>
<dbReference type="EMBL" id="JARPMG010000001">
    <property type="protein sequence ID" value="KAJ8103394.1"/>
    <property type="molecule type" value="Genomic_DNA"/>
</dbReference>
<dbReference type="CDD" id="cd00067">
    <property type="entry name" value="GAL4"/>
    <property type="match status" value="1"/>
</dbReference>
<dbReference type="InterPro" id="IPR001138">
    <property type="entry name" value="Zn2Cys6_DnaBD"/>
</dbReference>
<comment type="subcellular location">
    <subcellularLocation>
        <location evidence="1">Nucleus</location>
    </subcellularLocation>
</comment>
<feature type="compositionally biased region" description="Polar residues" evidence="4">
    <location>
        <begin position="737"/>
        <end position="757"/>
    </location>
</feature>
<feature type="region of interest" description="Disordered" evidence="4">
    <location>
        <begin position="730"/>
        <end position="757"/>
    </location>
</feature>
<feature type="compositionally biased region" description="Polar residues" evidence="4">
    <location>
        <begin position="172"/>
        <end position="181"/>
    </location>
</feature>
<dbReference type="PANTHER" id="PTHR31001:SF50">
    <property type="entry name" value="ZN(II)2CYS6 TRANSCRIPTION FACTOR (EUROFUNG)"/>
    <property type="match status" value="1"/>
</dbReference>
<dbReference type="GeneID" id="80884714"/>
<sequence length="900" mass="99817">MSQMPSVTISAATSQGSASASTSAAVSEKTASSPATASSAPATENAPTPRLRSCVTCRSRKVRCDKLSPCSNCRRANIACVVPSTDRPPRWARRLGYISNNAASNAQAEQASTDLRVGQVMERLRTLESLVKELSGQLEQAHAAANSVAGGSSGVSPPSSSTQDREAEHQRSASPTTSAGNVQKQFGRLVLQDASRSRYVGTGFWSRVNDELEGLKMDTCGLAGDDFDTSEDEVRAGKTTSTQELERTPSERHALLFRHNLSPSAPGPREFHPLPSQIPFLLDVFSENVNFALQIVHMPTVTRMVRDLRGDMTSLTPANEALMLSIYYAAITSMEEDDIMTNFGFTKTDLNLKYRLGLEHALAKADFLNVPDVVLVQAFTIFLFLLRRHDSPRFVWMMTGLLIRMAQALGLHRDGANFEHLRPYEIEMRRRVWWAVCILDVRASEDQGTDLTITSGSFDTKLPLNINDTDIQPDSKQMPTERQGLTDMSFALIWFDVTRQMMALIIKDGAPDLERQSRLLNEMYQKVERNHFKYSTESGNMAYWVAVTLARLVMAKMTLIIYLPVLFFSPSEHFSDEIRAKLFASAIEVAEYNHALNAEQRCRQWRWGYQTCTHWHAIVYLLIEISRRPWSPVVERAWVALHSSWLIPAQSYMDKNMRIWVPLRKLMSKARKHRDAELERLKSDTRAAERLEMDDNSIPVPRSSGPFPAGTNAVDLFRERWRQLVAMPEGRRHGPRTSASLGAGPSNSSVHTVSTSQPNIGSMPVYSASDVSSGMSIEPAYLGASGPQTGQNPSSTDTANVESVLTTNHPSELALGQTSGASYDPFSAVPPDCSYDQVMGAGFVPWLWADADPSVDVFATVDVDAIDVDMDLDGEVNWYNWVESAKSGEWEADPNGNRRA</sequence>
<proteinExistence type="predicted"/>
<dbReference type="CDD" id="cd12148">
    <property type="entry name" value="fungal_TF_MHR"/>
    <property type="match status" value="1"/>
</dbReference>
<dbReference type="SUPFAM" id="SSF57701">
    <property type="entry name" value="Zn2/Cys6 DNA-binding domain"/>
    <property type="match status" value="1"/>
</dbReference>
<feature type="region of interest" description="Disordered" evidence="4">
    <location>
        <begin position="142"/>
        <end position="181"/>
    </location>
</feature>
<accession>A0AAD7QXU2</accession>
<dbReference type="GO" id="GO:0006351">
    <property type="term" value="P:DNA-templated transcription"/>
    <property type="evidence" value="ECO:0007669"/>
    <property type="project" value="InterPro"/>
</dbReference>